<dbReference type="AlphaFoldDB" id="B0MM38"/>
<evidence type="ECO:0000313" key="2">
    <source>
        <dbReference type="Proteomes" id="UP000005326"/>
    </source>
</evidence>
<organism evidence="1 2">
    <name type="scientific">[Eubacterium] siraeum DSM 15702</name>
    <dbReference type="NCBI Taxonomy" id="428128"/>
    <lineage>
        <taxon>Bacteria</taxon>
        <taxon>Bacillati</taxon>
        <taxon>Bacillota</taxon>
        <taxon>Clostridia</taxon>
        <taxon>Eubacteriales</taxon>
        <taxon>Oscillospiraceae</taxon>
        <taxon>Oscillospiraceae incertae sedis</taxon>
    </lineage>
</organism>
<keyword evidence="2" id="KW-1185">Reference proteome</keyword>
<accession>B0MM38</accession>
<dbReference type="EMBL" id="ABCA03000040">
    <property type="protein sequence ID" value="EDS01216.1"/>
    <property type="molecule type" value="Genomic_DNA"/>
</dbReference>
<reference evidence="1" key="2">
    <citation type="submission" date="2014-06" db="EMBL/GenBank/DDBJ databases">
        <title>Draft genome sequence of Eubacterium siraeum (DSM 15702).</title>
        <authorList>
            <person name="Sudarsanam P."/>
            <person name="Ley R."/>
            <person name="Guruge J."/>
            <person name="Turnbaugh P.J."/>
            <person name="Mahowald M."/>
            <person name="Liep D."/>
            <person name="Gordon J."/>
        </authorList>
    </citation>
    <scope>NUCLEOTIDE SEQUENCE</scope>
    <source>
        <strain evidence="1">DSM 15702</strain>
    </source>
</reference>
<dbReference type="Proteomes" id="UP000005326">
    <property type="component" value="Unassembled WGS sequence"/>
</dbReference>
<reference evidence="1" key="1">
    <citation type="submission" date="2007-10" db="EMBL/GenBank/DDBJ databases">
        <authorList>
            <person name="Fulton L."/>
            <person name="Clifton S."/>
            <person name="Fulton B."/>
            <person name="Xu J."/>
            <person name="Minx P."/>
            <person name="Pepin K.H."/>
            <person name="Johnson M."/>
            <person name="Thiruvilangam P."/>
            <person name="Bhonagiri V."/>
            <person name="Nash W.E."/>
            <person name="Mardis E.R."/>
            <person name="Wilson R.K."/>
        </authorList>
    </citation>
    <scope>NUCLEOTIDE SEQUENCE [LARGE SCALE GENOMIC DNA]</scope>
    <source>
        <strain evidence="1">DSM 15702</strain>
    </source>
</reference>
<sequence>MTAKSVIQTDNVKKPFDIAETSRLLFLQTAHSRLSINLYNF</sequence>
<gene>
    <name evidence="1" type="ORF">EUBSIR_00887</name>
</gene>
<name>B0MM38_9FIRM</name>
<comment type="caution">
    <text evidence="1">The sequence shown here is derived from an EMBL/GenBank/DDBJ whole genome shotgun (WGS) entry which is preliminary data.</text>
</comment>
<protein>
    <submittedName>
        <fullName evidence="1">Uncharacterized protein</fullName>
    </submittedName>
</protein>
<evidence type="ECO:0000313" key="1">
    <source>
        <dbReference type="EMBL" id="EDS01216.1"/>
    </source>
</evidence>
<proteinExistence type="predicted"/>